<name>A0ACC2N3Q0_9HYME</name>
<evidence type="ECO:0000313" key="2">
    <source>
        <dbReference type="Proteomes" id="UP001239111"/>
    </source>
</evidence>
<sequence length="137" mass="15628">MSSTPSIRGSPSPSLPEEEQEVSATLAGIERSVAFDDVPREGEVKSDESPRSLYKWAMVQFTDETRKKERLRISVDDLHGFYDEISSREPIFMRNVVIDSEYVNEEWVRVLLKAGELDYCSVVSLKFGGPFRFFLAL</sequence>
<keyword evidence="2" id="KW-1185">Reference proteome</keyword>
<accession>A0ACC2N3Q0</accession>
<proteinExistence type="predicted"/>
<protein>
    <submittedName>
        <fullName evidence="1">Uncharacterized protein</fullName>
    </submittedName>
</protein>
<comment type="caution">
    <text evidence="1">The sequence shown here is derived from an EMBL/GenBank/DDBJ whole genome shotgun (WGS) entry which is preliminary data.</text>
</comment>
<dbReference type="EMBL" id="CM056744">
    <property type="protein sequence ID" value="KAJ8665792.1"/>
    <property type="molecule type" value="Genomic_DNA"/>
</dbReference>
<dbReference type="Proteomes" id="UP001239111">
    <property type="component" value="Chromosome 4"/>
</dbReference>
<organism evidence="1 2">
    <name type="scientific">Eretmocerus hayati</name>
    <dbReference type="NCBI Taxonomy" id="131215"/>
    <lineage>
        <taxon>Eukaryota</taxon>
        <taxon>Metazoa</taxon>
        <taxon>Ecdysozoa</taxon>
        <taxon>Arthropoda</taxon>
        <taxon>Hexapoda</taxon>
        <taxon>Insecta</taxon>
        <taxon>Pterygota</taxon>
        <taxon>Neoptera</taxon>
        <taxon>Endopterygota</taxon>
        <taxon>Hymenoptera</taxon>
        <taxon>Apocrita</taxon>
        <taxon>Proctotrupomorpha</taxon>
        <taxon>Chalcidoidea</taxon>
        <taxon>Aphelinidae</taxon>
        <taxon>Aphelininae</taxon>
        <taxon>Eretmocerus</taxon>
    </lineage>
</organism>
<gene>
    <name evidence="1" type="ORF">QAD02_007454</name>
</gene>
<evidence type="ECO:0000313" key="1">
    <source>
        <dbReference type="EMBL" id="KAJ8665792.1"/>
    </source>
</evidence>
<reference evidence="1" key="1">
    <citation type="submission" date="2023-04" db="EMBL/GenBank/DDBJ databases">
        <title>A chromosome-level genome assembly of the parasitoid wasp Eretmocerus hayati.</title>
        <authorList>
            <person name="Zhong Y."/>
            <person name="Liu S."/>
            <person name="Liu Y."/>
        </authorList>
    </citation>
    <scope>NUCLEOTIDE SEQUENCE</scope>
    <source>
        <strain evidence="1">ZJU_SS_LIU_2023</strain>
    </source>
</reference>